<feature type="compositionally biased region" description="Low complexity" evidence="1">
    <location>
        <begin position="459"/>
        <end position="469"/>
    </location>
</feature>
<feature type="compositionally biased region" description="Basic and acidic residues" evidence="1">
    <location>
        <begin position="92"/>
        <end position="120"/>
    </location>
</feature>
<feature type="compositionally biased region" description="Basic and acidic residues" evidence="1">
    <location>
        <begin position="471"/>
        <end position="485"/>
    </location>
</feature>
<evidence type="ECO:0000313" key="3">
    <source>
        <dbReference type="Proteomes" id="UP000000542"/>
    </source>
</evidence>
<feature type="compositionally biased region" description="Basic residues" evidence="1">
    <location>
        <begin position="230"/>
        <end position="240"/>
    </location>
</feature>
<feature type="compositionally biased region" description="Polar residues" evidence="1">
    <location>
        <begin position="296"/>
        <end position="315"/>
    </location>
</feature>
<evidence type="ECO:0000256" key="1">
    <source>
        <dbReference type="SAM" id="MobiDB-lite"/>
    </source>
</evidence>
<reference evidence="2 3" key="1">
    <citation type="journal article" date="2005" name="Science">
        <title>The genome of the kinetoplastid parasite, Leishmania major.</title>
        <authorList>
            <person name="Ivens A.C."/>
            <person name="Peacock C.S."/>
            <person name="Worthey E.A."/>
            <person name="Murphy L."/>
            <person name="Aggarwal G."/>
            <person name="Berriman M."/>
            <person name="Sisk E."/>
            <person name="Rajandream M.A."/>
            <person name="Adlem E."/>
            <person name="Aert R."/>
            <person name="Anupama A."/>
            <person name="Apostolou Z."/>
            <person name="Attipoe P."/>
            <person name="Bason N."/>
            <person name="Bauser C."/>
            <person name="Beck A."/>
            <person name="Beverley S.M."/>
            <person name="Bianchettin G."/>
            <person name="Borzym K."/>
            <person name="Bothe G."/>
            <person name="Bruschi C.V."/>
            <person name="Collins M."/>
            <person name="Cadag E."/>
            <person name="Ciarloni L."/>
            <person name="Clayton C."/>
            <person name="Coulson R.M."/>
            <person name="Cronin A."/>
            <person name="Cruz A.K."/>
            <person name="Davies R.M."/>
            <person name="De Gaudenzi J."/>
            <person name="Dobson D.E."/>
            <person name="Duesterhoeft A."/>
            <person name="Fazelina G."/>
            <person name="Fosker N."/>
            <person name="Frasch A.C."/>
            <person name="Fraser A."/>
            <person name="Fuchs M."/>
            <person name="Gabel C."/>
            <person name="Goble A."/>
            <person name="Goffeau A."/>
            <person name="Harris D."/>
            <person name="Hertz-Fowler C."/>
            <person name="Hilbert H."/>
            <person name="Horn D."/>
            <person name="Huang Y."/>
            <person name="Klages S."/>
            <person name="Knights A."/>
            <person name="Kube M."/>
            <person name="Larke N."/>
            <person name="Litvin L."/>
            <person name="Lord A."/>
            <person name="Louie T."/>
            <person name="Marra M."/>
            <person name="Masuy D."/>
            <person name="Matthews K."/>
            <person name="Michaeli S."/>
            <person name="Mottram J.C."/>
            <person name="Muller-Auer S."/>
            <person name="Munden H."/>
            <person name="Nelson S."/>
            <person name="Norbertczak H."/>
            <person name="Oliver K."/>
            <person name="O'neil S."/>
            <person name="Pentony M."/>
            <person name="Pohl T.M."/>
            <person name="Price C."/>
            <person name="Purnelle B."/>
            <person name="Quail M.A."/>
            <person name="Rabbinowitsch E."/>
            <person name="Reinhardt R."/>
            <person name="Rieger M."/>
            <person name="Rinta J."/>
            <person name="Robben J."/>
            <person name="Robertson L."/>
            <person name="Ruiz J.C."/>
            <person name="Rutter S."/>
            <person name="Saunders D."/>
            <person name="Schafer M."/>
            <person name="Schein J."/>
            <person name="Schwartz D.C."/>
            <person name="Seeger K."/>
            <person name="Seyler A."/>
            <person name="Sharp S."/>
            <person name="Shin H."/>
            <person name="Sivam D."/>
            <person name="Squares R."/>
            <person name="Squares S."/>
            <person name="Tosato V."/>
            <person name="Vogt C."/>
            <person name="Volckaert G."/>
            <person name="Wambutt R."/>
            <person name="Warren T."/>
            <person name="Wedler H."/>
            <person name="Woodward J."/>
            <person name="Zhou S."/>
            <person name="Zimmermann W."/>
            <person name="Smith D.F."/>
            <person name="Blackwell J.M."/>
            <person name="Stuart K.D."/>
            <person name="Barrell B."/>
            <person name="Myler P.J."/>
        </authorList>
    </citation>
    <scope>NUCLEOTIDE SEQUENCE [LARGE SCALE GENOMIC DNA]</scope>
    <source>
        <strain evidence="3">MHOM/IL/81/Friedlin</strain>
    </source>
</reference>
<dbReference type="VEuPathDB" id="TriTrypDB:LMJSD75_310027700"/>
<feature type="compositionally biased region" description="Basic and acidic residues" evidence="1">
    <location>
        <begin position="189"/>
        <end position="202"/>
    </location>
</feature>
<gene>
    <name evidence="2" type="ORF">LMJF_31_1940</name>
</gene>
<feature type="region of interest" description="Disordered" evidence="1">
    <location>
        <begin position="438"/>
        <end position="485"/>
    </location>
</feature>
<reference evidence="2 3" key="2">
    <citation type="journal article" date="2011" name="Genome Res.">
        <title>Chromosome and gene copy number variation allow major structural change between species and strains of Leishmania.</title>
        <authorList>
            <person name="Rogers M.B."/>
            <person name="Hilley J.D."/>
            <person name="Dickens N.J."/>
            <person name="Wilkes J."/>
            <person name="Bates P.A."/>
            <person name="Depledge D.P."/>
            <person name="Harris D."/>
            <person name="Her Y."/>
            <person name="Herzyk P."/>
            <person name="Imamura H."/>
            <person name="Otto T.D."/>
            <person name="Sanders M."/>
            <person name="Seeger K."/>
            <person name="Dujardin J.C."/>
            <person name="Berriman M."/>
            <person name="Smith D.F."/>
            <person name="Hertz-Fowler C."/>
            <person name="Mottram J.C."/>
        </authorList>
    </citation>
    <scope>NUCLEOTIDE SEQUENCE [LARGE SCALE GENOMIC DNA]</scope>
    <source>
        <strain evidence="3">MHOM/IL/81/Friedlin</strain>
    </source>
</reference>
<dbReference type="GeneID" id="5654125"/>
<dbReference type="OMA" id="YAQMVSS"/>
<dbReference type="EMBL" id="FR796427">
    <property type="protein sequence ID" value="CAJ08382.1"/>
    <property type="molecule type" value="Genomic_DNA"/>
</dbReference>
<dbReference type="InParanoid" id="Q4Q668"/>
<name>Q4Q668_LEIMA</name>
<sequence length="485" mass="53057">MHLSATAAALLCVVSAAALGFGIIFALFALMYFGCLRIPDGGVANGNRRWLRERNAPEQLGSSSSGEAAAVERQWKGIPLNSRPPRLTPEQEILREKAMEKYKRRRAREERRRAHQERRSQYQAAREARMASVREGAREGAVSEDEFAGDSSDTSQTTLTSGATTVRTTSTVAYGRSSYLRPPSGDCTVHVDEHDDNDDRRSSRSGGSRSSRGSARSRASQGTVATIKSYLRHRQHQRLRRREEQQQLELFNQWTYAQMVSSSELSSSSKSVSASSQHDGERSATGGGARHRTRTACGSRSCNHAHSGRTASVASSAPRPLEDVLGTDCESYPFLVNVERGNLEGFRVDTQRPSLHQSAPTANTSRCDTVFPGAFTSSKGTTGATSPHVASAEHVEYAGRGESGMHAGEHVDHRQPRRHKRTWKDVEHNVALSGFFNTSTNNNMASVDTASRSHYNDGEAPAPSLSAPEEPVDRSLGLHEPICHE</sequence>
<dbReference type="HOGENOM" id="CLU_563180_0_0_1"/>
<dbReference type="Proteomes" id="UP000000542">
    <property type="component" value="Chromosome 31"/>
</dbReference>
<accession>Q4Q668</accession>
<feature type="compositionally biased region" description="Low complexity" evidence="1">
    <location>
        <begin position="267"/>
        <end position="276"/>
    </location>
</feature>
<dbReference type="AlphaFoldDB" id="Q4Q668"/>
<protein>
    <submittedName>
        <fullName evidence="2">Putative transcription like protein nupm1</fullName>
    </submittedName>
</protein>
<dbReference type="VEuPathDB" id="TriTrypDB:LMJFC_310032500"/>
<feature type="region of interest" description="Disordered" evidence="1">
    <location>
        <begin position="74"/>
        <end position="241"/>
    </location>
</feature>
<feature type="compositionally biased region" description="Polar residues" evidence="1">
    <location>
        <begin position="438"/>
        <end position="453"/>
    </location>
</feature>
<keyword evidence="3" id="KW-1185">Reference proteome</keyword>
<evidence type="ECO:0000313" key="2">
    <source>
        <dbReference type="EMBL" id="CAJ08382.1"/>
    </source>
</evidence>
<feature type="compositionally biased region" description="Low complexity" evidence="1">
    <location>
        <begin position="150"/>
        <end position="173"/>
    </location>
</feature>
<dbReference type="VEuPathDB" id="TriTrypDB:LmjF.31.1940"/>
<dbReference type="KEGG" id="lma:LMJF_31_1940"/>
<dbReference type="eggNOG" id="ENOG502SHHW">
    <property type="taxonomic scope" value="Eukaryota"/>
</dbReference>
<organism evidence="2 3">
    <name type="scientific">Leishmania major</name>
    <dbReference type="NCBI Taxonomy" id="5664"/>
    <lineage>
        <taxon>Eukaryota</taxon>
        <taxon>Discoba</taxon>
        <taxon>Euglenozoa</taxon>
        <taxon>Kinetoplastea</taxon>
        <taxon>Metakinetoplastina</taxon>
        <taxon>Trypanosomatida</taxon>
        <taxon>Trypanosomatidae</taxon>
        <taxon>Leishmaniinae</taxon>
        <taxon>Leishmania</taxon>
    </lineage>
</organism>
<feature type="compositionally biased region" description="Low complexity" evidence="1">
    <location>
        <begin position="204"/>
        <end position="220"/>
    </location>
</feature>
<proteinExistence type="predicted"/>
<dbReference type="RefSeq" id="XP_001685180.1">
    <property type="nucleotide sequence ID" value="XM_001685128.1"/>
</dbReference>
<feature type="region of interest" description="Disordered" evidence="1">
    <location>
        <begin position="267"/>
        <end position="319"/>
    </location>
</feature>
<dbReference type="VEuPathDB" id="TriTrypDB:LMJLV39_310027700"/>